<gene>
    <name evidence="1" type="ORF">T07_269</name>
</gene>
<organism evidence="1 2">
    <name type="scientific">Trichinella nelsoni</name>
    <dbReference type="NCBI Taxonomy" id="6336"/>
    <lineage>
        <taxon>Eukaryota</taxon>
        <taxon>Metazoa</taxon>
        <taxon>Ecdysozoa</taxon>
        <taxon>Nematoda</taxon>
        <taxon>Enoplea</taxon>
        <taxon>Dorylaimia</taxon>
        <taxon>Trichinellida</taxon>
        <taxon>Trichinellidae</taxon>
        <taxon>Trichinella</taxon>
    </lineage>
</organism>
<protein>
    <submittedName>
        <fullName evidence="1">Uncharacterized protein</fullName>
    </submittedName>
</protein>
<sequence length="142" mass="16487">MFHVQKLSSCASVEKQLFLCHFPISYNRDCLSISAHPFLNYRAVWSQILQNTIFYQYETVTIKNSPNFDKKFFTEFREKSMCIAHGICKFWEAPWNTRIPYIGISRSEMIEGLAISRSEMNGGAQQTYPGCSRLPISQDVRN</sequence>
<dbReference type="Proteomes" id="UP000054630">
    <property type="component" value="Unassembled WGS sequence"/>
</dbReference>
<proteinExistence type="predicted"/>
<dbReference type="OrthoDB" id="5940526at2759"/>
<reference evidence="1 2" key="1">
    <citation type="submission" date="2015-01" db="EMBL/GenBank/DDBJ databases">
        <title>Evolution of Trichinella species and genotypes.</title>
        <authorList>
            <person name="Korhonen P.K."/>
            <person name="Edoardo P."/>
            <person name="Giuseppe L.R."/>
            <person name="Gasser R.B."/>
        </authorList>
    </citation>
    <scope>NUCLEOTIDE SEQUENCE [LARGE SCALE GENOMIC DNA]</scope>
    <source>
        <strain evidence="1">ISS37</strain>
    </source>
</reference>
<evidence type="ECO:0000313" key="2">
    <source>
        <dbReference type="Proteomes" id="UP000054630"/>
    </source>
</evidence>
<dbReference type="EMBL" id="JYDL01000041">
    <property type="protein sequence ID" value="KRX21222.1"/>
    <property type="molecule type" value="Genomic_DNA"/>
</dbReference>
<accession>A0A0V0S363</accession>
<dbReference type="AlphaFoldDB" id="A0A0V0S363"/>
<keyword evidence="2" id="KW-1185">Reference proteome</keyword>
<evidence type="ECO:0000313" key="1">
    <source>
        <dbReference type="EMBL" id="KRX21222.1"/>
    </source>
</evidence>
<comment type="caution">
    <text evidence="1">The sequence shown here is derived from an EMBL/GenBank/DDBJ whole genome shotgun (WGS) entry which is preliminary data.</text>
</comment>
<name>A0A0V0S363_9BILA</name>